<proteinExistence type="predicted"/>
<dbReference type="InterPro" id="IPR038005">
    <property type="entry name" value="RX-like_CC"/>
</dbReference>
<sequence length="60" mass="6726">MAKAVVSFAVERLGDELIRQGKFLAGVGGQVKQMQTELKLMQSFLKDADKRQDDDETVRV</sequence>
<reference evidence="5 6" key="1">
    <citation type="journal article" date="2024" name="Plant J.">
        <title>Genome sequences and population genomics reveal climatic adaptation and genomic divergence between two closely related sweetgum species.</title>
        <authorList>
            <person name="Xu W.Q."/>
            <person name="Ren C.Q."/>
            <person name="Zhang X.Y."/>
            <person name="Comes H.P."/>
            <person name="Liu X.H."/>
            <person name="Li Y.G."/>
            <person name="Kettle C.J."/>
            <person name="Jalonen R."/>
            <person name="Gaisberger H."/>
            <person name="Ma Y.Z."/>
            <person name="Qiu Y.X."/>
        </authorList>
    </citation>
    <scope>NUCLEOTIDE SEQUENCE [LARGE SCALE GENOMIC DNA]</scope>
    <source>
        <strain evidence="5">Hangzhou</strain>
    </source>
</reference>
<dbReference type="Proteomes" id="UP001415857">
    <property type="component" value="Unassembled WGS sequence"/>
</dbReference>
<evidence type="ECO:0000313" key="6">
    <source>
        <dbReference type="Proteomes" id="UP001415857"/>
    </source>
</evidence>
<evidence type="ECO:0000256" key="3">
    <source>
        <dbReference type="ARBA" id="ARBA00022821"/>
    </source>
</evidence>
<evidence type="ECO:0000256" key="1">
    <source>
        <dbReference type="ARBA" id="ARBA00022737"/>
    </source>
</evidence>
<gene>
    <name evidence="5" type="ORF">L1049_020657</name>
</gene>
<evidence type="ECO:0000256" key="2">
    <source>
        <dbReference type="ARBA" id="ARBA00022741"/>
    </source>
</evidence>
<evidence type="ECO:0000259" key="4">
    <source>
        <dbReference type="Pfam" id="PF18052"/>
    </source>
</evidence>
<keyword evidence="3" id="KW-0611">Plant defense</keyword>
<keyword evidence="2" id="KW-0547">Nucleotide-binding</keyword>
<dbReference type="Pfam" id="PF18052">
    <property type="entry name" value="Rx_N"/>
    <property type="match status" value="1"/>
</dbReference>
<keyword evidence="1" id="KW-0677">Repeat</keyword>
<accession>A0AAP0SBP4</accession>
<dbReference type="GO" id="GO:0006952">
    <property type="term" value="P:defense response"/>
    <property type="evidence" value="ECO:0007669"/>
    <property type="project" value="UniProtKB-KW"/>
</dbReference>
<dbReference type="AlphaFoldDB" id="A0AAP0SBP4"/>
<evidence type="ECO:0000313" key="5">
    <source>
        <dbReference type="EMBL" id="KAK9292679.1"/>
    </source>
</evidence>
<protein>
    <recommendedName>
        <fullName evidence="4">Disease resistance N-terminal domain-containing protein</fullName>
    </recommendedName>
</protein>
<organism evidence="5 6">
    <name type="scientific">Liquidambar formosana</name>
    <name type="common">Formosan gum</name>
    <dbReference type="NCBI Taxonomy" id="63359"/>
    <lineage>
        <taxon>Eukaryota</taxon>
        <taxon>Viridiplantae</taxon>
        <taxon>Streptophyta</taxon>
        <taxon>Embryophyta</taxon>
        <taxon>Tracheophyta</taxon>
        <taxon>Spermatophyta</taxon>
        <taxon>Magnoliopsida</taxon>
        <taxon>eudicotyledons</taxon>
        <taxon>Gunneridae</taxon>
        <taxon>Pentapetalae</taxon>
        <taxon>Saxifragales</taxon>
        <taxon>Altingiaceae</taxon>
        <taxon>Liquidambar</taxon>
    </lineage>
</organism>
<dbReference type="CDD" id="cd14798">
    <property type="entry name" value="RX-CC_like"/>
    <property type="match status" value="1"/>
</dbReference>
<keyword evidence="6" id="KW-1185">Reference proteome</keyword>
<comment type="caution">
    <text evidence="5">The sequence shown here is derived from an EMBL/GenBank/DDBJ whole genome shotgun (WGS) entry which is preliminary data.</text>
</comment>
<dbReference type="GO" id="GO:0000166">
    <property type="term" value="F:nucleotide binding"/>
    <property type="evidence" value="ECO:0007669"/>
    <property type="project" value="UniProtKB-KW"/>
</dbReference>
<dbReference type="EMBL" id="JBBPBK010000001">
    <property type="protein sequence ID" value="KAK9292679.1"/>
    <property type="molecule type" value="Genomic_DNA"/>
</dbReference>
<feature type="domain" description="Disease resistance N-terminal" evidence="4">
    <location>
        <begin position="5"/>
        <end position="59"/>
    </location>
</feature>
<name>A0AAP0SBP4_LIQFO</name>
<dbReference type="InterPro" id="IPR041118">
    <property type="entry name" value="Rx_N"/>
</dbReference>
<dbReference type="Gene3D" id="1.20.5.4130">
    <property type="match status" value="1"/>
</dbReference>